<organism evidence="2 3">
    <name type="scientific">Gossypium schwendimanii</name>
    <name type="common">Cotton</name>
    <dbReference type="NCBI Taxonomy" id="34291"/>
    <lineage>
        <taxon>Eukaryota</taxon>
        <taxon>Viridiplantae</taxon>
        <taxon>Streptophyta</taxon>
        <taxon>Embryophyta</taxon>
        <taxon>Tracheophyta</taxon>
        <taxon>Spermatophyta</taxon>
        <taxon>Magnoliopsida</taxon>
        <taxon>eudicotyledons</taxon>
        <taxon>Gunneridae</taxon>
        <taxon>Pentapetalae</taxon>
        <taxon>rosids</taxon>
        <taxon>malvids</taxon>
        <taxon>Malvales</taxon>
        <taxon>Malvaceae</taxon>
        <taxon>Malvoideae</taxon>
        <taxon>Gossypium</taxon>
    </lineage>
</organism>
<dbReference type="EMBL" id="JABFAF010000010">
    <property type="protein sequence ID" value="MBA0869005.1"/>
    <property type="molecule type" value="Genomic_DNA"/>
</dbReference>
<evidence type="ECO:0000256" key="1">
    <source>
        <dbReference type="SAM" id="MobiDB-lite"/>
    </source>
</evidence>
<protein>
    <submittedName>
        <fullName evidence="2">Uncharacterized protein</fullName>
    </submittedName>
</protein>
<dbReference type="AlphaFoldDB" id="A0A7J9MD22"/>
<name>A0A7J9MD22_GOSSC</name>
<keyword evidence="3" id="KW-1185">Reference proteome</keyword>
<dbReference type="Proteomes" id="UP000593576">
    <property type="component" value="Unassembled WGS sequence"/>
</dbReference>
<dbReference type="OrthoDB" id="10344095at2759"/>
<accession>A0A7J9MD22</accession>
<feature type="compositionally biased region" description="Basic and acidic residues" evidence="1">
    <location>
        <begin position="14"/>
        <end position="37"/>
    </location>
</feature>
<gene>
    <name evidence="2" type="ORF">Goshw_021968</name>
</gene>
<feature type="non-terminal residue" evidence="2">
    <location>
        <position position="54"/>
    </location>
</feature>
<feature type="region of interest" description="Disordered" evidence="1">
    <location>
        <begin position="1"/>
        <end position="54"/>
    </location>
</feature>
<proteinExistence type="predicted"/>
<evidence type="ECO:0000313" key="3">
    <source>
        <dbReference type="Proteomes" id="UP000593576"/>
    </source>
</evidence>
<comment type="caution">
    <text evidence="2">The sequence shown here is derived from an EMBL/GenBank/DDBJ whole genome shotgun (WGS) entry which is preliminary data.</text>
</comment>
<reference evidence="2 3" key="1">
    <citation type="journal article" date="2019" name="Genome Biol. Evol.">
        <title>Insights into the evolution of the New World diploid cottons (Gossypium, subgenus Houzingenia) based on genome sequencing.</title>
        <authorList>
            <person name="Grover C.E."/>
            <person name="Arick M.A. 2nd"/>
            <person name="Thrash A."/>
            <person name="Conover J.L."/>
            <person name="Sanders W.S."/>
            <person name="Peterson D.G."/>
            <person name="Frelichowski J.E."/>
            <person name="Scheffler J.A."/>
            <person name="Scheffler B.E."/>
            <person name="Wendel J.F."/>
        </authorList>
    </citation>
    <scope>NUCLEOTIDE SEQUENCE [LARGE SCALE GENOMIC DNA]</scope>
    <source>
        <strain evidence="2">1</strain>
        <tissue evidence="2">Leaf</tissue>
    </source>
</reference>
<evidence type="ECO:0000313" key="2">
    <source>
        <dbReference type="EMBL" id="MBA0869005.1"/>
    </source>
</evidence>
<sequence length="54" mass="6054">MGDYVICGVRNKNAKVDTEEKESPMKKMRSDREDHNPPEPTSSASPLQIILRPG</sequence>